<protein>
    <recommendedName>
        <fullName evidence="1">Sporulation initiation factor Spo0A C-terminal domain-containing protein</fullName>
    </recommendedName>
</protein>
<dbReference type="Gene3D" id="1.10.10.10">
    <property type="entry name" value="Winged helix-like DNA-binding domain superfamily/Winged helix DNA-binding domain"/>
    <property type="match status" value="1"/>
</dbReference>
<dbReference type="GO" id="GO:0042173">
    <property type="term" value="P:regulation of sporulation resulting in formation of a cellular spore"/>
    <property type="evidence" value="ECO:0007669"/>
    <property type="project" value="InterPro"/>
</dbReference>
<reference evidence="2 3" key="1">
    <citation type="journal article" date="2019" name="Nat. Med.">
        <title>A library of human gut bacterial isolates paired with longitudinal multiomics data enables mechanistic microbiome research.</title>
        <authorList>
            <person name="Poyet M."/>
            <person name="Groussin M."/>
            <person name="Gibbons S.M."/>
            <person name="Avila-Pacheco J."/>
            <person name="Jiang X."/>
            <person name="Kearney S.M."/>
            <person name="Perrotta A.R."/>
            <person name="Berdy B."/>
            <person name="Zhao S."/>
            <person name="Lieberman T.D."/>
            <person name="Swanson P.K."/>
            <person name="Smith M."/>
            <person name="Roesemann S."/>
            <person name="Alexander J.E."/>
            <person name="Rich S.A."/>
            <person name="Livny J."/>
            <person name="Vlamakis H."/>
            <person name="Clish C."/>
            <person name="Bullock K."/>
            <person name="Deik A."/>
            <person name="Scott J."/>
            <person name="Pierce K.A."/>
            <person name="Xavier R.J."/>
            <person name="Alm E.J."/>
        </authorList>
    </citation>
    <scope>NUCLEOTIDE SEQUENCE [LARGE SCALE GENOMIC DNA]</scope>
    <source>
        <strain evidence="2 3">BIOML-A1</strain>
    </source>
</reference>
<dbReference type="EMBL" id="WKQN01000005">
    <property type="protein sequence ID" value="MSC63166.1"/>
    <property type="molecule type" value="Genomic_DNA"/>
</dbReference>
<dbReference type="GO" id="GO:0003700">
    <property type="term" value="F:DNA-binding transcription factor activity"/>
    <property type="evidence" value="ECO:0007669"/>
    <property type="project" value="InterPro"/>
</dbReference>
<comment type="caution">
    <text evidence="2">The sequence shown here is derived from an EMBL/GenBank/DDBJ whole genome shotgun (WGS) entry which is preliminary data.</text>
</comment>
<dbReference type="GO" id="GO:0005737">
    <property type="term" value="C:cytoplasm"/>
    <property type="evidence" value="ECO:0007669"/>
    <property type="project" value="InterPro"/>
</dbReference>
<name>A0A844DP55_9FIRM</name>
<dbReference type="AlphaFoldDB" id="A0A844DP55"/>
<dbReference type="InterPro" id="IPR036388">
    <property type="entry name" value="WH-like_DNA-bd_sf"/>
</dbReference>
<accession>A0A844DP55</accession>
<evidence type="ECO:0000259" key="1">
    <source>
        <dbReference type="Pfam" id="PF08769"/>
    </source>
</evidence>
<dbReference type="Pfam" id="PF08769">
    <property type="entry name" value="Spo0A_C"/>
    <property type="match status" value="1"/>
</dbReference>
<dbReference type="GO" id="GO:0003677">
    <property type="term" value="F:DNA binding"/>
    <property type="evidence" value="ECO:0007669"/>
    <property type="project" value="InterPro"/>
</dbReference>
<dbReference type="InterPro" id="IPR016032">
    <property type="entry name" value="Sig_transdc_resp-reg_C-effctor"/>
</dbReference>
<dbReference type="Proteomes" id="UP000461506">
    <property type="component" value="Unassembled WGS sequence"/>
</dbReference>
<organism evidence="2 3">
    <name type="scientific">Faecalibacterium prausnitzii</name>
    <dbReference type="NCBI Taxonomy" id="853"/>
    <lineage>
        <taxon>Bacteria</taxon>
        <taxon>Bacillati</taxon>
        <taxon>Bacillota</taxon>
        <taxon>Clostridia</taxon>
        <taxon>Eubacteriales</taxon>
        <taxon>Oscillospiraceae</taxon>
        <taxon>Faecalibacterium</taxon>
    </lineage>
</organism>
<evidence type="ECO:0000313" key="3">
    <source>
        <dbReference type="Proteomes" id="UP000461506"/>
    </source>
</evidence>
<gene>
    <name evidence="2" type="ORF">GKD95_07420</name>
</gene>
<sequence length="101" mass="11885">MTNTQFDHLLCPLGIIRTKNDYYTLRQCMTLICTRPDRLRALQKEVYLPVAEASGHAWRAVESAVRRTAKLVWKTDLEKCRCWRDTRWIIGQRRDSFGDAV</sequence>
<feature type="domain" description="Sporulation initiation factor Spo0A C-terminal" evidence="1">
    <location>
        <begin position="9"/>
        <end position="75"/>
    </location>
</feature>
<dbReference type="SUPFAM" id="SSF46894">
    <property type="entry name" value="C-terminal effector domain of the bipartite response regulators"/>
    <property type="match status" value="1"/>
</dbReference>
<dbReference type="InterPro" id="IPR014879">
    <property type="entry name" value="Spo0A_C"/>
</dbReference>
<evidence type="ECO:0000313" key="2">
    <source>
        <dbReference type="EMBL" id="MSC63166.1"/>
    </source>
</evidence>
<dbReference type="RefSeq" id="WP_154277024.1">
    <property type="nucleotide sequence ID" value="NZ_WKQN01000005.1"/>
</dbReference>
<proteinExistence type="predicted"/>
<dbReference type="GO" id="GO:0005509">
    <property type="term" value="F:calcium ion binding"/>
    <property type="evidence" value="ECO:0007669"/>
    <property type="project" value="InterPro"/>
</dbReference>